<dbReference type="SUPFAM" id="SSF109755">
    <property type="entry name" value="PhoU-like"/>
    <property type="match status" value="1"/>
</dbReference>
<organism evidence="8 9">
    <name type="scientific">Thermosporothrix hazakensis</name>
    <dbReference type="NCBI Taxonomy" id="644383"/>
    <lineage>
        <taxon>Bacteria</taxon>
        <taxon>Bacillati</taxon>
        <taxon>Chloroflexota</taxon>
        <taxon>Ktedonobacteria</taxon>
        <taxon>Ktedonobacterales</taxon>
        <taxon>Thermosporotrichaceae</taxon>
        <taxon>Thermosporothrix</taxon>
    </lineage>
</organism>
<keyword evidence="4 6" id="KW-1133">Transmembrane helix</keyword>
<feature type="transmembrane region" description="Helical" evidence="6">
    <location>
        <begin position="70"/>
        <end position="94"/>
    </location>
</feature>
<dbReference type="GO" id="GO:0005886">
    <property type="term" value="C:plasma membrane"/>
    <property type="evidence" value="ECO:0007669"/>
    <property type="project" value="UniProtKB-SubCell"/>
</dbReference>
<comment type="subcellular location">
    <subcellularLocation>
        <location evidence="1">Cell membrane</location>
        <topology evidence="1">Multi-pass membrane protein</topology>
    </subcellularLocation>
</comment>
<gene>
    <name evidence="8" type="ORF">EI42_00241</name>
</gene>
<keyword evidence="9" id="KW-1185">Reference proteome</keyword>
<dbReference type="InterPro" id="IPR026022">
    <property type="entry name" value="PhoU_dom"/>
</dbReference>
<evidence type="ECO:0000256" key="4">
    <source>
        <dbReference type="ARBA" id="ARBA00022989"/>
    </source>
</evidence>
<dbReference type="AlphaFoldDB" id="A0A326UDZ6"/>
<protein>
    <submittedName>
        <fullName evidence="8">Phosphate:Na+ symporter</fullName>
    </submittedName>
</protein>
<evidence type="ECO:0000256" key="1">
    <source>
        <dbReference type="ARBA" id="ARBA00004651"/>
    </source>
</evidence>
<dbReference type="GO" id="GO:0044341">
    <property type="term" value="P:sodium-dependent phosphate transport"/>
    <property type="evidence" value="ECO:0007669"/>
    <property type="project" value="InterPro"/>
</dbReference>
<dbReference type="Pfam" id="PF02690">
    <property type="entry name" value="Na_Pi_cotrans"/>
    <property type="match status" value="2"/>
</dbReference>
<keyword evidence="3 6" id="KW-0812">Transmembrane</keyword>
<accession>A0A326UDZ6</accession>
<dbReference type="PANTHER" id="PTHR10010">
    <property type="entry name" value="SOLUTE CARRIER FAMILY 34 SODIUM PHOSPHATE , MEMBER 2-RELATED"/>
    <property type="match status" value="1"/>
</dbReference>
<keyword evidence="2" id="KW-1003">Cell membrane</keyword>
<dbReference type="Pfam" id="PF01895">
    <property type="entry name" value="PhoU"/>
    <property type="match status" value="1"/>
</dbReference>
<evidence type="ECO:0000256" key="2">
    <source>
        <dbReference type="ARBA" id="ARBA00022475"/>
    </source>
</evidence>
<feature type="transmembrane region" description="Helical" evidence="6">
    <location>
        <begin position="46"/>
        <end position="64"/>
    </location>
</feature>
<evidence type="ECO:0000256" key="5">
    <source>
        <dbReference type="ARBA" id="ARBA00023136"/>
    </source>
</evidence>
<feature type="transmembrane region" description="Helical" evidence="6">
    <location>
        <begin position="106"/>
        <end position="128"/>
    </location>
</feature>
<evidence type="ECO:0000313" key="9">
    <source>
        <dbReference type="Proteomes" id="UP000248806"/>
    </source>
</evidence>
<reference evidence="8 9" key="1">
    <citation type="submission" date="2018-06" db="EMBL/GenBank/DDBJ databases">
        <title>Genomic Encyclopedia of Archaeal and Bacterial Type Strains, Phase II (KMG-II): from individual species to whole genera.</title>
        <authorList>
            <person name="Goeker M."/>
        </authorList>
    </citation>
    <scope>NUCLEOTIDE SEQUENCE [LARGE SCALE GENOMIC DNA]</scope>
    <source>
        <strain evidence="8 9">ATCC BAA-1881</strain>
    </source>
</reference>
<feature type="domain" description="PhoU" evidence="7">
    <location>
        <begin position="343"/>
        <end position="425"/>
    </location>
</feature>
<proteinExistence type="predicted"/>
<feature type="transmembrane region" description="Helical" evidence="6">
    <location>
        <begin position="179"/>
        <end position="204"/>
    </location>
</feature>
<evidence type="ECO:0000313" key="8">
    <source>
        <dbReference type="EMBL" id="PZW36071.1"/>
    </source>
</evidence>
<dbReference type="NCBIfam" id="NF037997">
    <property type="entry name" value="Na_Pi_symport"/>
    <property type="match status" value="1"/>
</dbReference>
<dbReference type="PANTHER" id="PTHR10010:SF46">
    <property type="entry name" value="SODIUM-DEPENDENT PHOSPHATE TRANSPORT PROTEIN 2B"/>
    <property type="match status" value="1"/>
</dbReference>
<feature type="transmembrane region" description="Helical" evidence="6">
    <location>
        <begin position="256"/>
        <end position="277"/>
    </location>
</feature>
<comment type="caution">
    <text evidence="8">The sequence shown here is derived from an EMBL/GenBank/DDBJ whole genome shotgun (WGS) entry which is preliminary data.</text>
</comment>
<feature type="transmembrane region" description="Helical" evidence="6">
    <location>
        <begin position="216"/>
        <end position="235"/>
    </location>
</feature>
<dbReference type="GO" id="GO:0005436">
    <property type="term" value="F:sodium:phosphate symporter activity"/>
    <property type="evidence" value="ECO:0007669"/>
    <property type="project" value="InterPro"/>
</dbReference>
<evidence type="ECO:0000259" key="7">
    <source>
        <dbReference type="Pfam" id="PF01895"/>
    </source>
</evidence>
<dbReference type="OrthoDB" id="9763003at2"/>
<dbReference type="Proteomes" id="UP000248806">
    <property type="component" value="Unassembled WGS sequence"/>
</dbReference>
<name>A0A326UDZ6_THEHA</name>
<evidence type="ECO:0000256" key="6">
    <source>
        <dbReference type="SAM" id="Phobius"/>
    </source>
</evidence>
<evidence type="ECO:0000256" key="3">
    <source>
        <dbReference type="ARBA" id="ARBA00022692"/>
    </source>
</evidence>
<dbReference type="Gene3D" id="1.20.58.220">
    <property type="entry name" value="Phosphate transport system protein phou homolog 2, domain 2"/>
    <property type="match status" value="1"/>
</dbReference>
<keyword evidence="5 6" id="KW-0472">Membrane</keyword>
<feature type="transmembrane region" description="Helical" evidence="6">
    <location>
        <begin position="283"/>
        <end position="302"/>
    </location>
</feature>
<dbReference type="RefSeq" id="WP_111317921.1">
    <property type="nucleotide sequence ID" value="NZ_BIFX01000001.1"/>
</dbReference>
<dbReference type="EMBL" id="QKUF01000001">
    <property type="protein sequence ID" value="PZW36071.1"/>
    <property type="molecule type" value="Genomic_DNA"/>
</dbReference>
<feature type="transmembrane region" description="Helical" evidence="6">
    <location>
        <begin position="140"/>
        <end position="158"/>
    </location>
</feature>
<feature type="transmembrane region" description="Helical" evidence="6">
    <location>
        <begin position="6"/>
        <end position="25"/>
    </location>
</feature>
<dbReference type="InterPro" id="IPR038078">
    <property type="entry name" value="PhoU-like_sf"/>
</dbReference>
<sequence>MFNTANPTAVLGLLVSGVCLLLYGVHQMADAMQRLAGSRLRSATMALYKQPLAAFGVGVLTTALTQSSSATSSLLVGLVGAQLMPLSVAIIMLLGTNVGSTLVVQLLAFHITDYALIIVGLAAAIALLTRKTSKRELGGALVGFGLILLALAALQAGSKPITSNEITAELLQRLTDAPIVLALIGLVLAVIFSSSTATIGIVLVLASNGSLPLDGAVALMLGANVGTTIIALLTSMGHEAIEGRRLALIHTGTKSLAAVVALVALTPLTDLLAMLPVHAGMQVALGHLFFNVLLAVVFVPLAQPLASLATKLMPASVEESQPGLDPAALQSPALALGQATREILRMTDIVTNMFRRSIRAFVRNGNEEPQLIGKMDDQLDEMEDAVKRYLTQLAEDKMTPEQKRRQIALLCIVTDLEAIGDIIDRQCMRVARRKWRKQISFSQEGWNELVTYHSEVTTALQQALAALAAQDPTLADEFFERKAQLSQMKREFRLRHLQRLQSKLPPSVESSALHLEFLNAMSRVVSHASSIAHVVRGDM</sequence>
<dbReference type="InterPro" id="IPR003841">
    <property type="entry name" value="Na/Pi_transpt"/>
</dbReference>